<evidence type="ECO:0000313" key="9">
    <source>
        <dbReference type="Proteomes" id="UP000095085"/>
    </source>
</evidence>
<comment type="subcellular location">
    <subcellularLocation>
        <location evidence="1">Nucleus</location>
    </subcellularLocation>
</comment>
<dbReference type="Pfam" id="PF00808">
    <property type="entry name" value="CBFD_NFYB_HMF"/>
    <property type="match status" value="1"/>
</dbReference>
<dbReference type="GO" id="GO:0031490">
    <property type="term" value="F:chromatin DNA binding"/>
    <property type="evidence" value="ECO:0007669"/>
    <property type="project" value="TreeGrafter"/>
</dbReference>
<accession>A0A1E4RN66</accession>
<dbReference type="Proteomes" id="UP000095085">
    <property type="component" value="Unassembled WGS sequence"/>
</dbReference>
<dbReference type="GeneID" id="30992934"/>
<reference evidence="9" key="1">
    <citation type="submission" date="2016-05" db="EMBL/GenBank/DDBJ databases">
        <title>Comparative genomics of biotechnologically important yeasts.</title>
        <authorList>
            <consortium name="DOE Joint Genome Institute"/>
            <person name="Riley R."/>
            <person name="Haridas S."/>
            <person name="Wolfe K.H."/>
            <person name="Lopes M.R."/>
            <person name="Hittinger C.T."/>
            <person name="Goker M."/>
            <person name="Salamov A."/>
            <person name="Wisecaver J."/>
            <person name="Long T.M."/>
            <person name="Aerts A.L."/>
            <person name="Barry K."/>
            <person name="Choi C."/>
            <person name="Clum A."/>
            <person name="Coughlan A.Y."/>
            <person name="Deshpande S."/>
            <person name="Douglass A.P."/>
            <person name="Hanson S.J."/>
            <person name="Klenk H.-P."/>
            <person name="Labutti K."/>
            <person name="Lapidus A."/>
            <person name="Lindquist E."/>
            <person name="Lipzen A."/>
            <person name="Meier-Kolthoff J.P."/>
            <person name="Ohm R.A."/>
            <person name="Otillar R.P."/>
            <person name="Pangilinan J."/>
            <person name="Peng Y."/>
            <person name="Rokas A."/>
            <person name="Rosa C.A."/>
            <person name="Scheuner C."/>
            <person name="Sibirny A.A."/>
            <person name="Slot J.C."/>
            <person name="Stielow J.B."/>
            <person name="Sun H."/>
            <person name="Kurtzman C.P."/>
            <person name="Blackwell M."/>
            <person name="Grigoriev I.V."/>
            <person name="Jeffries T.W."/>
        </authorList>
    </citation>
    <scope>NUCLEOTIDE SEQUENCE [LARGE SCALE GENOMIC DNA]</scope>
    <source>
        <strain evidence="9">NRRL Y-1933</strain>
    </source>
</reference>
<feature type="domain" description="Transcription factor CBF/NF-Y/archaeal histone" evidence="7">
    <location>
        <begin position="30"/>
        <end position="98"/>
    </location>
</feature>
<dbReference type="PANTHER" id="PTHR46172:SF1">
    <property type="entry name" value="DNA POLYMERASE EPSILON SUBUNIT 3"/>
    <property type="match status" value="1"/>
</dbReference>
<dbReference type="InterPro" id="IPR003958">
    <property type="entry name" value="CBFA_NFYB_domain"/>
</dbReference>
<evidence type="ECO:0000256" key="4">
    <source>
        <dbReference type="ARBA" id="ARBA00039775"/>
    </source>
</evidence>
<keyword evidence="2" id="KW-0235">DNA replication</keyword>
<evidence type="ECO:0000313" key="8">
    <source>
        <dbReference type="EMBL" id="ODV68710.1"/>
    </source>
</evidence>
<keyword evidence="9" id="KW-1185">Reference proteome</keyword>
<evidence type="ECO:0000256" key="2">
    <source>
        <dbReference type="ARBA" id="ARBA00022705"/>
    </source>
</evidence>
<dbReference type="Gene3D" id="1.10.20.10">
    <property type="entry name" value="Histone, subunit A"/>
    <property type="match status" value="1"/>
</dbReference>
<dbReference type="CDD" id="cd22928">
    <property type="entry name" value="HFD_POLE3_DPB4"/>
    <property type="match status" value="1"/>
</dbReference>
<dbReference type="EMBL" id="KV454539">
    <property type="protein sequence ID" value="ODV68710.1"/>
    <property type="molecule type" value="Genomic_DNA"/>
</dbReference>
<dbReference type="GO" id="GO:0006272">
    <property type="term" value="P:leading strand elongation"/>
    <property type="evidence" value="ECO:0007669"/>
    <property type="project" value="TreeGrafter"/>
</dbReference>
<feature type="compositionally biased region" description="Acidic residues" evidence="6">
    <location>
        <begin position="184"/>
        <end position="198"/>
    </location>
</feature>
<feature type="compositionally biased region" description="Acidic residues" evidence="6">
    <location>
        <begin position="211"/>
        <end position="222"/>
    </location>
</feature>
<dbReference type="GO" id="GO:0046982">
    <property type="term" value="F:protein heterodimerization activity"/>
    <property type="evidence" value="ECO:0007669"/>
    <property type="project" value="InterPro"/>
</dbReference>
<keyword evidence="3" id="KW-0539">Nucleus</keyword>
<name>A0A1E4RN66_9ASCO</name>
<feature type="compositionally biased region" description="Basic and acidic residues" evidence="6">
    <location>
        <begin position="128"/>
        <end position="138"/>
    </location>
</feature>
<dbReference type="AlphaFoldDB" id="A0A1E4RN66"/>
<feature type="compositionally biased region" description="Basic and acidic residues" evidence="6">
    <location>
        <begin position="147"/>
        <end position="165"/>
    </location>
</feature>
<dbReference type="STRING" id="984485.A0A1E4RN66"/>
<dbReference type="InterPro" id="IPR009072">
    <property type="entry name" value="Histone-fold"/>
</dbReference>
<dbReference type="InterPro" id="IPR051377">
    <property type="entry name" value="DNA_Pol-Epsilon_Subunit"/>
</dbReference>
<dbReference type="OrthoDB" id="1707486at2759"/>
<dbReference type="PANTHER" id="PTHR46172">
    <property type="entry name" value="DNA POLYMERASE EPSILON SUBUNIT 3"/>
    <property type="match status" value="1"/>
</dbReference>
<sequence length="235" mass="26168">MPPKGWRKNADGQYPQVSKESEIISIDDILFPKATVMKLAKNITSGTGDDNMILAKDSGLALQRSATVFVSHLMFHAREVAKEQDRKTVNAQDILNALERAEFNGFTGEVKQKLSAFENNTVLKKKQRLENKSAKVEDPNTQPAAKKLKDNSEQGIQKLEDKIEHEEEEEEEEEDNFEDAKDDANDEEDVDGGEEEGEVPQSNPIAILGQEENELGGEEYGDQNDAKSGESSDEE</sequence>
<evidence type="ECO:0000256" key="3">
    <source>
        <dbReference type="ARBA" id="ARBA00023242"/>
    </source>
</evidence>
<dbReference type="SUPFAM" id="SSF47113">
    <property type="entry name" value="Histone-fold"/>
    <property type="match status" value="1"/>
</dbReference>
<evidence type="ECO:0000256" key="6">
    <source>
        <dbReference type="SAM" id="MobiDB-lite"/>
    </source>
</evidence>
<feature type="compositionally biased region" description="Basic and acidic residues" evidence="6">
    <location>
        <begin position="224"/>
        <end position="235"/>
    </location>
</feature>
<evidence type="ECO:0000256" key="5">
    <source>
        <dbReference type="ARBA" id="ARBA00042096"/>
    </source>
</evidence>
<evidence type="ECO:0000256" key="1">
    <source>
        <dbReference type="ARBA" id="ARBA00004123"/>
    </source>
</evidence>
<dbReference type="GO" id="GO:0008622">
    <property type="term" value="C:epsilon DNA polymerase complex"/>
    <property type="evidence" value="ECO:0007669"/>
    <property type="project" value="TreeGrafter"/>
</dbReference>
<dbReference type="RefSeq" id="XP_020077777.1">
    <property type="nucleotide sequence ID" value="XM_020218384.1"/>
</dbReference>
<feature type="region of interest" description="Disordered" evidence="6">
    <location>
        <begin position="125"/>
        <end position="235"/>
    </location>
</feature>
<feature type="compositionally biased region" description="Acidic residues" evidence="6">
    <location>
        <begin position="166"/>
        <end position="177"/>
    </location>
</feature>
<dbReference type="GO" id="GO:0031507">
    <property type="term" value="P:heterochromatin formation"/>
    <property type="evidence" value="ECO:0007669"/>
    <property type="project" value="TreeGrafter"/>
</dbReference>
<protein>
    <recommendedName>
        <fullName evidence="4">DNA polymerase epsilon subunit D</fullName>
    </recommendedName>
    <alternativeName>
        <fullName evidence="5">DNA polymerase II subunit D</fullName>
    </alternativeName>
</protein>
<dbReference type="GO" id="GO:0008623">
    <property type="term" value="C:CHRAC"/>
    <property type="evidence" value="ECO:0007669"/>
    <property type="project" value="TreeGrafter"/>
</dbReference>
<dbReference type="GO" id="GO:0006974">
    <property type="term" value="P:DNA damage response"/>
    <property type="evidence" value="ECO:0007669"/>
    <property type="project" value="TreeGrafter"/>
</dbReference>
<organism evidence="8 9">
    <name type="scientific">Hyphopichia burtonii NRRL Y-1933</name>
    <dbReference type="NCBI Taxonomy" id="984485"/>
    <lineage>
        <taxon>Eukaryota</taxon>
        <taxon>Fungi</taxon>
        <taxon>Dikarya</taxon>
        <taxon>Ascomycota</taxon>
        <taxon>Saccharomycotina</taxon>
        <taxon>Pichiomycetes</taxon>
        <taxon>Debaryomycetaceae</taxon>
        <taxon>Hyphopichia</taxon>
    </lineage>
</organism>
<evidence type="ECO:0000259" key="7">
    <source>
        <dbReference type="Pfam" id="PF00808"/>
    </source>
</evidence>
<proteinExistence type="predicted"/>
<gene>
    <name evidence="8" type="ORF">HYPBUDRAFT_104987</name>
</gene>